<keyword evidence="5 8" id="KW-0256">Endoplasmic reticulum</keyword>
<proteinExistence type="inferred from homology"/>
<keyword evidence="8" id="KW-0732">Signal</keyword>
<comment type="pathway">
    <text evidence="2 8">Protein modification; protein glycosylation.</text>
</comment>
<evidence type="ECO:0000259" key="10">
    <source>
        <dbReference type="Pfam" id="PF23358"/>
    </source>
</evidence>
<dbReference type="GeneID" id="92179825"/>
<dbReference type="Proteomes" id="UP001388673">
    <property type="component" value="Unassembled WGS sequence"/>
</dbReference>
<dbReference type="RefSeq" id="XP_066804369.1">
    <property type="nucleotide sequence ID" value="XM_066945680.1"/>
</dbReference>
<feature type="transmembrane region" description="Helical" evidence="8">
    <location>
        <begin position="431"/>
        <end position="454"/>
    </location>
</feature>
<keyword evidence="12" id="KW-1185">Reference proteome</keyword>
<feature type="domain" description="OST48 N-terminal" evidence="9">
    <location>
        <begin position="27"/>
        <end position="292"/>
    </location>
</feature>
<dbReference type="GO" id="GO:0008250">
    <property type="term" value="C:oligosaccharyltransferase complex"/>
    <property type="evidence" value="ECO:0007669"/>
    <property type="project" value="TreeGrafter"/>
</dbReference>
<evidence type="ECO:0000256" key="1">
    <source>
        <dbReference type="ARBA" id="ARBA00004479"/>
    </source>
</evidence>
<dbReference type="GO" id="GO:0018279">
    <property type="term" value="P:protein N-linked glycosylation via asparagine"/>
    <property type="evidence" value="ECO:0007669"/>
    <property type="project" value="UniProtKB-UniRule"/>
</dbReference>
<evidence type="ECO:0000256" key="5">
    <source>
        <dbReference type="ARBA" id="ARBA00022824"/>
    </source>
</evidence>
<dbReference type="InterPro" id="IPR005013">
    <property type="entry name" value="DDOST_48_kDa_subunit"/>
</dbReference>
<evidence type="ECO:0000256" key="6">
    <source>
        <dbReference type="ARBA" id="ARBA00022989"/>
    </source>
</evidence>
<comment type="subunit">
    <text evidence="8">Component of the oligosaccharyltransferase (OST) complex.</text>
</comment>
<organism evidence="11 12">
    <name type="scientific">Kwoniella newhampshirensis</name>
    <dbReference type="NCBI Taxonomy" id="1651941"/>
    <lineage>
        <taxon>Eukaryota</taxon>
        <taxon>Fungi</taxon>
        <taxon>Dikarya</taxon>
        <taxon>Basidiomycota</taxon>
        <taxon>Agaricomycotina</taxon>
        <taxon>Tremellomycetes</taxon>
        <taxon>Tremellales</taxon>
        <taxon>Cryptococcaceae</taxon>
        <taxon>Kwoniella</taxon>
    </lineage>
</organism>
<dbReference type="PANTHER" id="PTHR10830:SF0">
    <property type="entry name" value="DOLICHYL-DIPHOSPHOOLIGOSACCHARIDE--PROTEIN GLYCOSYLTRANSFERASE 48 KDA SUBUNIT"/>
    <property type="match status" value="1"/>
</dbReference>
<dbReference type="Pfam" id="PF23358">
    <property type="entry name" value="OST48_MD"/>
    <property type="match status" value="1"/>
</dbReference>
<dbReference type="AlphaFoldDB" id="A0AAW0Z1U0"/>
<evidence type="ECO:0000313" key="12">
    <source>
        <dbReference type="Proteomes" id="UP001388673"/>
    </source>
</evidence>
<feature type="chain" id="PRO_5043090259" description="Dolichyl-diphosphooligosaccharide--protein glycosyltransferase subunit WBP1" evidence="8">
    <location>
        <begin position="21"/>
        <end position="468"/>
    </location>
</feature>
<keyword evidence="4 8" id="KW-0812">Transmembrane</keyword>
<feature type="signal peptide" evidence="8">
    <location>
        <begin position="1"/>
        <end position="20"/>
    </location>
</feature>
<dbReference type="InterPro" id="IPR055459">
    <property type="entry name" value="OST48_MD"/>
</dbReference>
<dbReference type="EMBL" id="JBCAWK010000004">
    <property type="protein sequence ID" value="KAK8861744.1"/>
    <property type="molecule type" value="Genomic_DNA"/>
</dbReference>
<sequence>MRPTSLLATPLLALLGLVSGRSATGDRVLVVLEEAVSKDDYSKFWGSLKERGFELTFKLPKDKDTELSKFGEPQYDHLIMFAPTTKSFSPSLNPKAIIHAQFEGLNTLYLLSPNLSDTQREHFREYDIEFVDPKYTLLDSFSYVSSSSPSTVLLPPTSSLVPNPAVLSPITLSGGPIVYPKGTVHTAGLNPYLFEVLHASKTAYVGGEKVLTGDEAEVEKVVGGKGSREPVISGEKAALVSAFQTRDNARAGFVGSGELLSDKYWGTTVKTLDGKSVETGNADFVTDFTKWVFQETGVVKIVSSTHSRAGETEPREMYTKKDDITYELTLAQHITTDNGTSSWAPIQLSDLQLDFTMLDPHIRTALVEDTNSTNEVGTTYKARFDAPDRHGVFKFVVEFWRPGWSYIRSSSTASVVPLRHDQYPRFITGAWPYYIAAISTSLTFLTFCALWVSLGEADRDRKGKKKVE</sequence>
<comment type="subcellular location">
    <subcellularLocation>
        <location evidence="8">Endoplasmic reticulum membrane</location>
        <topology evidence="8">Single-pass type I membrane protein</topology>
    </subcellularLocation>
    <subcellularLocation>
        <location evidence="1">Membrane</location>
        <topology evidence="1">Single-pass type I membrane protein</topology>
    </subcellularLocation>
</comment>
<evidence type="ECO:0000256" key="2">
    <source>
        <dbReference type="ARBA" id="ARBA00004922"/>
    </source>
</evidence>
<name>A0AAW0Z1U0_9TREE</name>
<evidence type="ECO:0000256" key="8">
    <source>
        <dbReference type="RuleBase" id="RU361142"/>
    </source>
</evidence>
<evidence type="ECO:0000256" key="4">
    <source>
        <dbReference type="ARBA" id="ARBA00022692"/>
    </source>
</evidence>
<keyword evidence="7 8" id="KW-0472">Membrane</keyword>
<accession>A0AAW0Z1U0</accession>
<comment type="similarity">
    <text evidence="3 8">Belongs to the DDOST 48 kDa subunit family.</text>
</comment>
<comment type="function">
    <text evidence="8">Subunit of the oligosaccharyl transferase (OST) complex that catalyzes the initial transfer of a defined glycan (Glc(3)Man(9)GlcNAc(2) in eukaryotes) from the lipid carrier dolichol-pyrophosphate to an asparagine residue within an Asn-X-Ser/Thr consensus motif in nascent polypeptide chains, the first step in protein N-glycosylation. N-glycosylation occurs cotranslationally and the complex associates with the Sec61 complex at the channel-forming translocon complex that mediates protein translocation across the endoplasmic reticulum (ER).</text>
</comment>
<evidence type="ECO:0000259" key="9">
    <source>
        <dbReference type="Pfam" id="PF03345"/>
    </source>
</evidence>
<dbReference type="Pfam" id="PF03345">
    <property type="entry name" value="OST48_N"/>
    <property type="match status" value="1"/>
</dbReference>
<evidence type="ECO:0000256" key="7">
    <source>
        <dbReference type="ARBA" id="ARBA00023136"/>
    </source>
</evidence>
<reference evidence="11 12" key="1">
    <citation type="journal article" date="2024" name="bioRxiv">
        <title>Comparative genomics of Cryptococcus and Kwoniella reveals pathogenesis evolution and contrasting karyotype dynamics via intercentromeric recombination or chromosome fusion.</title>
        <authorList>
            <person name="Coelho M.A."/>
            <person name="David-Palma M."/>
            <person name="Shea T."/>
            <person name="Bowers K."/>
            <person name="McGinley-Smith S."/>
            <person name="Mohammad A.W."/>
            <person name="Gnirke A."/>
            <person name="Yurkov A.M."/>
            <person name="Nowrousian M."/>
            <person name="Sun S."/>
            <person name="Cuomo C.A."/>
            <person name="Heitman J."/>
        </authorList>
    </citation>
    <scope>NUCLEOTIDE SEQUENCE [LARGE SCALE GENOMIC DNA]</scope>
    <source>
        <strain evidence="11 12">CBS 13917</strain>
    </source>
</reference>
<dbReference type="KEGG" id="kne:92179825"/>
<evidence type="ECO:0000256" key="3">
    <source>
        <dbReference type="ARBA" id="ARBA00008743"/>
    </source>
</evidence>
<protein>
    <recommendedName>
        <fullName evidence="8">Dolichyl-diphosphooligosaccharide--protein glycosyltransferase subunit WBP1</fullName>
        <shortName evidence="8">Oligosaccharyl transferase subunit WBP1</shortName>
    </recommendedName>
</protein>
<comment type="caution">
    <text evidence="11">The sequence shown here is derived from an EMBL/GenBank/DDBJ whole genome shotgun (WGS) entry which is preliminary data.</text>
</comment>
<dbReference type="PANTHER" id="PTHR10830">
    <property type="entry name" value="DOLICHYL-DIPHOSPHOOLIGOSACCHARIDE--PROTEIN GLYCOSYLTRANSFERASE 48 KDA SUBUNIT"/>
    <property type="match status" value="1"/>
</dbReference>
<keyword evidence="6 8" id="KW-1133">Transmembrane helix</keyword>
<gene>
    <name evidence="11" type="ORF">IAR55_002567</name>
</gene>
<dbReference type="InterPro" id="IPR055457">
    <property type="entry name" value="OST48_N"/>
</dbReference>
<feature type="domain" description="OST48 middle" evidence="10">
    <location>
        <begin position="306"/>
        <end position="453"/>
    </location>
</feature>
<evidence type="ECO:0000313" key="11">
    <source>
        <dbReference type="EMBL" id="KAK8861744.1"/>
    </source>
</evidence>